<dbReference type="KEGG" id="vg:917840"/>
<organism evidence="1 2">
    <name type="scientific">Paramecium bursaria Chlorella virus 1</name>
    <name type="common">PBCV-1</name>
    <dbReference type="NCBI Taxonomy" id="10506"/>
    <lineage>
        <taxon>Viruses</taxon>
        <taxon>Varidnaviria</taxon>
        <taxon>Bamfordvirae</taxon>
        <taxon>Nucleocytoviricota</taxon>
        <taxon>Megaviricetes</taxon>
        <taxon>Algavirales</taxon>
        <taxon>Phycodnaviridae</taxon>
        <taxon>Chlorovirus</taxon>
        <taxon>Chlorovirus vanettense</taxon>
    </lineage>
</organism>
<dbReference type="GeneID" id="917840"/>
<evidence type="ECO:0000313" key="1">
    <source>
        <dbReference type="EMBL" id="AAC97060.3"/>
    </source>
</evidence>
<name>O41013_PBCV1</name>
<reference evidence="1 2" key="2">
    <citation type="journal article" date="1995" name="Virology">
        <title>Analysis of 43 kb of the Chlorella virus PBCV-1 330-kb genome: map positions 45 to 88.</title>
        <authorList>
            <person name="Li Y."/>
            <person name="Lu Z."/>
            <person name="Burbank D.E."/>
            <person name="Kutish G.F."/>
            <person name="Rock D.L."/>
            <person name="Van Etten J.L."/>
        </authorList>
    </citation>
    <scope>NUCLEOTIDE SEQUENCE [LARGE SCALE GENOMIC DNA]</scope>
</reference>
<dbReference type="RefSeq" id="NP_048571.3">
    <property type="nucleotide sequence ID" value="NC_000852.5"/>
</dbReference>
<dbReference type="EMBL" id="JF411744">
    <property type="protein sequence ID" value="AAC97060.3"/>
    <property type="molecule type" value="Genomic_DNA"/>
</dbReference>
<reference evidence="1 2" key="3">
    <citation type="journal article" date="1996" name="Virology">
        <title>Analysis of 94 kb of the chlorella virus PBCV-1 330-kb genome: map positions 88 to 182.</title>
        <authorList>
            <person name="Lu Z."/>
            <person name="Li Y."/>
            <person name="Que Q."/>
            <person name="Kutish G.F."/>
            <person name="Rock D.L."/>
            <person name="Van Etten J.L."/>
        </authorList>
    </citation>
    <scope>NUCLEOTIDE SEQUENCE [LARGE SCALE GENOMIC DNA]</scope>
</reference>
<organismHost>
    <name type="scientific">Chlorella</name>
    <dbReference type="NCBI Taxonomy" id="3071"/>
</organismHost>
<gene>
    <name evidence="1" type="primary">a223R</name>
</gene>
<reference evidence="1 2" key="1">
    <citation type="journal article" date="1995" name="Virology">
        <title>Analysis of 45 kb of DNA located at the left end of the chlorella virus PBCV-1 genome.</title>
        <authorList>
            <person name="Lu Z."/>
            <person name="Li Y."/>
            <person name="Zhang Y."/>
            <person name="Kutish G.F."/>
            <person name="Rock D.L."/>
            <person name="Van Etten J.L."/>
        </authorList>
    </citation>
    <scope>NUCLEOTIDE SEQUENCE [LARGE SCALE GENOMIC DNA]</scope>
</reference>
<dbReference type="Proteomes" id="UP000000862">
    <property type="component" value="Segment"/>
</dbReference>
<sequence>MTSLVSSSMMLCFSLIVIMLRHQVTSRTLCPLSWTIVSVILPCQTSIRKVAVGSAMPARPTRPGTTDPPS</sequence>
<reference evidence="1 2" key="7">
    <citation type="journal article" date="2000" name="Virology">
        <title>Characterization of a beta-1,3-glucanase encoded by chlorella virus PBCV-1.</title>
        <authorList>
            <person name="Sun L."/>
            <person name="Gurnon J.R."/>
            <person name="Adams B.J."/>
            <person name="Graves M.V."/>
            <person name="Van Etten J.L."/>
        </authorList>
    </citation>
    <scope>NUCLEOTIDE SEQUENCE [LARGE SCALE GENOMIC DNA]</scope>
</reference>
<reference evidence="1 2" key="5">
    <citation type="journal article" date="1997" name="Virology">
        <title>Analysis of 74 kb of DNA located at the right end of the 330-kb chlorella virus PBCV-1 genome.</title>
        <authorList>
            <person name="Li Y."/>
            <person name="Lu Z."/>
            <person name="Sun L."/>
            <person name="Ropp S."/>
            <person name="Kutish G.F."/>
            <person name="Rock D.L."/>
            <person name="Van Etten J.L."/>
        </authorList>
    </citation>
    <scope>NUCLEOTIDE SEQUENCE [LARGE SCALE GENOMIC DNA]</scope>
</reference>
<evidence type="ECO:0000313" key="2">
    <source>
        <dbReference type="Proteomes" id="UP000000862"/>
    </source>
</evidence>
<proteinExistence type="predicted"/>
<reference evidence="1 2" key="8">
    <citation type="journal article" date="2010" name="J. Virol.">
        <title>Microarray analysis of Paramecium bursaria chlorella virus 1 transcription.</title>
        <authorList>
            <person name="Yanai-Balser G.M."/>
            <person name="Duncan G.A."/>
            <person name="Eudy J.D."/>
            <person name="Wang D."/>
            <person name="Li X."/>
            <person name="Agarkova I.V."/>
            <person name="Dunigan D.D."/>
            <person name="Van Etten J.L."/>
        </authorList>
    </citation>
    <scope>NUCLEOTIDE SEQUENCE [LARGE SCALE GENOMIC DNA]</scope>
</reference>
<accession>O41013</accession>
<protein>
    <submittedName>
        <fullName evidence="1">Uncharacterized protein</fullName>
    </submittedName>
</protein>
<reference evidence="1 2" key="4">
    <citation type="journal article" date="1996" name="Virology">
        <title>Analysis of 76 kb of the chlorella virus PBCV-1 330-kb genome: map positions 182 to 258.</title>
        <authorList>
            <person name="Kutish G.F."/>
            <person name="Li Y."/>
            <person name="Lu Z."/>
            <person name="Furuta M."/>
            <person name="Rock D.L."/>
            <person name="Van Etten J.L."/>
        </authorList>
    </citation>
    <scope>NUCLEOTIDE SEQUENCE [LARGE SCALE GENOMIC DNA]</scope>
</reference>
<reference evidence="1 2" key="6">
    <citation type="journal article" date="1999" name="Virology">
        <title>Chlorella virus PBCV-1 encodes a functional homospermidine synthase.</title>
        <authorList>
            <person name="Kaiser A."/>
            <person name="Vollmert M."/>
            <person name="Tholl D."/>
            <person name="Graves M.V."/>
            <person name="Gurnon J.R."/>
            <person name="Xing W."/>
            <person name="Lisec A.D."/>
            <person name="Nickerson K.W."/>
            <person name="Van Etten J.L."/>
        </authorList>
    </citation>
    <scope>NUCLEOTIDE SEQUENCE [LARGE SCALE GENOMIC DNA]</scope>
</reference>
<keyword evidence="2" id="KW-1185">Reference proteome</keyword>